<protein>
    <submittedName>
        <fullName evidence="2">Uncharacterized protein</fullName>
    </submittedName>
</protein>
<keyword evidence="1" id="KW-0812">Transmembrane</keyword>
<dbReference type="Proteomes" id="UP000187412">
    <property type="component" value="Unassembled WGS sequence"/>
</dbReference>
<keyword evidence="1" id="KW-0472">Membrane</keyword>
<dbReference type="EMBL" id="MPTB01000003">
    <property type="protein sequence ID" value="OMD52539.1"/>
    <property type="molecule type" value="Genomic_DNA"/>
</dbReference>
<dbReference type="RefSeq" id="WP_076109391.1">
    <property type="nucleotide sequence ID" value="NZ_MPTB01000003.1"/>
</dbReference>
<name>A0ABX3HR73_PAEBO</name>
<gene>
    <name evidence="2" type="ORF">BSK56_03815</name>
</gene>
<feature type="transmembrane region" description="Helical" evidence="1">
    <location>
        <begin position="41"/>
        <end position="58"/>
    </location>
</feature>
<keyword evidence="1" id="KW-1133">Transmembrane helix</keyword>
<evidence type="ECO:0000256" key="1">
    <source>
        <dbReference type="SAM" id="Phobius"/>
    </source>
</evidence>
<organism evidence="2 3">
    <name type="scientific">Paenibacillus borealis</name>
    <dbReference type="NCBI Taxonomy" id="160799"/>
    <lineage>
        <taxon>Bacteria</taxon>
        <taxon>Bacillati</taxon>
        <taxon>Bacillota</taxon>
        <taxon>Bacilli</taxon>
        <taxon>Bacillales</taxon>
        <taxon>Paenibacillaceae</taxon>
        <taxon>Paenibacillus</taxon>
    </lineage>
</organism>
<comment type="caution">
    <text evidence="2">The sequence shown here is derived from an EMBL/GenBank/DDBJ whole genome shotgun (WGS) entry which is preliminary data.</text>
</comment>
<proteinExistence type="predicted"/>
<reference evidence="2 3" key="1">
    <citation type="submission" date="2016-10" db="EMBL/GenBank/DDBJ databases">
        <title>Paenibacillus species isolates.</title>
        <authorList>
            <person name="Beno S.M."/>
        </authorList>
    </citation>
    <scope>NUCLEOTIDE SEQUENCE [LARGE SCALE GENOMIC DNA]</scope>
    <source>
        <strain evidence="2 3">FSL H7-0744</strain>
    </source>
</reference>
<accession>A0ABX3HR73</accession>
<keyword evidence="3" id="KW-1185">Reference proteome</keyword>
<evidence type="ECO:0000313" key="3">
    <source>
        <dbReference type="Proteomes" id="UP000187412"/>
    </source>
</evidence>
<sequence length="61" mass="6907">MFDGNNSPPPRTTDHVGHKANFDVNEQKLHSRGVPSLWDEISSWLIIAGIIAVIYLLFKIF</sequence>
<evidence type="ECO:0000313" key="2">
    <source>
        <dbReference type="EMBL" id="OMD52539.1"/>
    </source>
</evidence>